<reference evidence="13" key="1">
    <citation type="journal article" date="2014" name="Front. Microbiol.">
        <title>High frequency of phylogenetically diverse reductive dehalogenase-homologous genes in deep subseafloor sedimentary metagenomes.</title>
        <authorList>
            <person name="Kawai M."/>
            <person name="Futagami T."/>
            <person name="Toyoda A."/>
            <person name="Takaki Y."/>
            <person name="Nishi S."/>
            <person name="Hori S."/>
            <person name="Arai W."/>
            <person name="Tsubouchi T."/>
            <person name="Morono Y."/>
            <person name="Uchiyama I."/>
            <person name="Ito T."/>
            <person name="Fujiyama A."/>
            <person name="Inagaki F."/>
            <person name="Takami H."/>
        </authorList>
    </citation>
    <scope>NUCLEOTIDE SEQUENCE</scope>
    <source>
        <strain evidence="13">Expedition CK06-06</strain>
    </source>
</reference>
<evidence type="ECO:0000256" key="4">
    <source>
        <dbReference type="ARBA" id="ARBA00011738"/>
    </source>
</evidence>
<evidence type="ECO:0000256" key="9">
    <source>
        <dbReference type="ARBA" id="ARBA00032610"/>
    </source>
</evidence>
<dbReference type="GO" id="GO:0030170">
    <property type="term" value="F:pyridoxal phosphate binding"/>
    <property type="evidence" value="ECO:0007669"/>
    <property type="project" value="InterPro"/>
</dbReference>
<evidence type="ECO:0000256" key="6">
    <source>
        <dbReference type="ARBA" id="ARBA00022679"/>
    </source>
</evidence>
<evidence type="ECO:0000256" key="5">
    <source>
        <dbReference type="ARBA" id="ARBA00013187"/>
    </source>
</evidence>
<feature type="non-terminal residue" evidence="13">
    <location>
        <position position="1"/>
    </location>
</feature>
<comment type="pathway">
    <text evidence="2">Cofactor biosynthesis; biotin biosynthesis.</text>
</comment>
<dbReference type="InterPro" id="IPR004839">
    <property type="entry name" value="Aminotransferase_I/II_large"/>
</dbReference>
<evidence type="ECO:0000256" key="11">
    <source>
        <dbReference type="ARBA" id="ARBA00047715"/>
    </source>
</evidence>
<evidence type="ECO:0000256" key="10">
    <source>
        <dbReference type="ARBA" id="ARBA00033381"/>
    </source>
</evidence>
<dbReference type="PANTHER" id="PTHR13693:SF100">
    <property type="entry name" value="8-AMINO-7-OXONONANOATE SYNTHASE"/>
    <property type="match status" value="1"/>
</dbReference>
<protein>
    <recommendedName>
        <fullName evidence="5">8-amino-7-oxononanoate synthase</fullName>
        <ecNumber evidence="5">2.3.1.47</ecNumber>
    </recommendedName>
    <alternativeName>
        <fullName evidence="9">7-keto-8-amino-pelargonic acid synthase</fullName>
    </alternativeName>
    <alternativeName>
        <fullName evidence="10">8-amino-7-ketopelargonate synthase</fullName>
    </alternativeName>
</protein>
<dbReference type="PANTHER" id="PTHR13693">
    <property type="entry name" value="CLASS II AMINOTRANSFERASE/8-AMINO-7-OXONONANOATE SYNTHASE"/>
    <property type="match status" value="1"/>
</dbReference>
<comment type="cofactor">
    <cofactor evidence="1">
        <name>pyridoxal 5'-phosphate</name>
        <dbReference type="ChEBI" id="CHEBI:597326"/>
    </cofactor>
</comment>
<keyword evidence="8" id="KW-0663">Pyridoxal phosphate</keyword>
<dbReference type="InterPro" id="IPR001917">
    <property type="entry name" value="Aminotrans_II_pyridoxalP_BS"/>
</dbReference>
<dbReference type="Gene3D" id="3.40.640.10">
    <property type="entry name" value="Type I PLP-dependent aspartate aminotransferase-like (Major domain)"/>
    <property type="match status" value="1"/>
</dbReference>
<dbReference type="NCBIfam" id="TIGR00858">
    <property type="entry name" value="bioF"/>
    <property type="match status" value="1"/>
</dbReference>
<evidence type="ECO:0000256" key="8">
    <source>
        <dbReference type="ARBA" id="ARBA00022898"/>
    </source>
</evidence>
<comment type="catalytic activity">
    <reaction evidence="11">
        <text>6-carboxyhexanoyl-[ACP] + L-alanine + H(+) = (8S)-8-amino-7-oxononanoate + holo-[ACP] + CO2</text>
        <dbReference type="Rhea" id="RHEA:42288"/>
        <dbReference type="Rhea" id="RHEA-COMP:9685"/>
        <dbReference type="Rhea" id="RHEA-COMP:9955"/>
        <dbReference type="ChEBI" id="CHEBI:15378"/>
        <dbReference type="ChEBI" id="CHEBI:16526"/>
        <dbReference type="ChEBI" id="CHEBI:57972"/>
        <dbReference type="ChEBI" id="CHEBI:64479"/>
        <dbReference type="ChEBI" id="CHEBI:78846"/>
        <dbReference type="ChEBI" id="CHEBI:149468"/>
        <dbReference type="EC" id="2.3.1.47"/>
    </reaction>
</comment>
<comment type="similarity">
    <text evidence="3">Belongs to the class-II pyridoxal-phosphate-dependent aminotransferase family. BioF subfamily.</text>
</comment>
<keyword evidence="7" id="KW-0093">Biotin biosynthesis</keyword>
<dbReference type="Pfam" id="PF00155">
    <property type="entry name" value="Aminotran_1_2"/>
    <property type="match status" value="1"/>
</dbReference>
<dbReference type="GO" id="GO:0009102">
    <property type="term" value="P:biotin biosynthetic process"/>
    <property type="evidence" value="ECO:0007669"/>
    <property type="project" value="UniProtKB-UniPathway"/>
</dbReference>
<name>X1J9X1_9ZZZZ</name>
<accession>X1J9X1</accession>
<dbReference type="InterPro" id="IPR004723">
    <property type="entry name" value="AONS_Archaea/Proteobacteria"/>
</dbReference>
<dbReference type="InterPro" id="IPR015424">
    <property type="entry name" value="PyrdxlP-dep_Trfase"/>
</dbReference>
<comment type="caution">
    <text evidence="13">The sequence shown here is derived from an EMBL/GenBank/DDBJ whole genome shotgun (WGS) entry which is preliminary data.</text>
</comment>
<evidence type="ECO:0000256" key="3">
    <source>
        <dbReference type="ARBA" id="ARBA00010008"/>
    </source>
</evidence>
<evidence type="ECO:0000256" key="1">
    <source>
        <dbReference type="ARBA" id="ARBA00001933"/>
    </source>
</evidence>
<dbReference type="PROSITE" id="PS00599">
    <property type="entry name" value="AA_TRANSFER_CLASS_2"/>
    <property type="match status" value="1"/>
</dbReference>
<evidence type="ECO:0000256" key="2">
    <source>
        <dbReference type="ARBA" id="ARBA00004746"/>
    </source>
</evidence>
<evidence type="ECO:0000256" key="7">
    <source>
        <dbReference type="ARBA" id="ARBA00022756"/>
    </source>
</evidence>
<evidence type="ECO:0000259" key="12">
    <source>
        <dbReference type="Pfam" id="PF00155"/>
    </source>
</evidence>
<dbReference type="InterPro" id="IPR015421">
    <property type="entry name" value="PyrdxlP-dep_Trfase_major"/>
</dbReference>
<dbReference type="AlphaFoldDB" id="X1J9X1"/>
<dbReference type="UniPathway" id="UPA00078"/>
<keyword evidence="6" id="KW-0808">Transferase</keyword>
<dbReference type="InterPro" id="IPR050087">
    <property type="entry name" value="AON_synthase_class-II"/>
</dbReference>
<proteinExistence type="inferred from homology"/>
<evidence type="ECO:0000313" key="13">
    <source>
        <dbReference type="EMBL" id="GAH91486.1"/>
    </source>
</evidence>
<sequence>LRILRPADLRKDGKIYRNGTELFDFSSNDYLALSGHPKLKEASKKAVDSLGASASASRLLSGDLKIHHELEEKVARFKGKESALVFNSGYQANVGIISALYNRADVVFCDRLSHASIIDGVRQSGAKLFRFGHSDLDHLESLLKKEGHKFENRLIVTETVFSMDGDKPPLTELVNIKAKYDCFLMVDEAHATGIFGQNGAGVVEEQGLSDRIELIMGTFSKALGSFGAYLACSEKIKQYLINSCRSFIYSTALPPATVAANIEAVNIVRDEPIRRKTLLANADYFRSKLQKSRFDVRGESQIVPLIVADTDRATRLSCQLQQSGYWVLPVRPPTVPAGGARLRFSLTYHHSRQTLEVLADKVAELMKGQE</sequence>
<dbReference type="Gene3D" id="3.90.1150.10">
    <property type="entry name" value="Aspartate Aminotransferase, domain 1"/>
    <property type="match status" value="1"/>
</dbReference>
<dbReference type="GO" id="GO:0008710">
    <property type="term" value="F:8-amino-7-oxononanoate synthase activity"/>
    <property type="evidence" value="ECO:0007669"/>
    <property type="project" value="UniProtKB-EC"/>
</dbReference>
<comment type="subunit">
    <text evidence="4">Homodimer.</text>
</comment>
<dbReference type="EC" id="2.3.1.47" evidence="5"/>
<dbReference type="EMBL" id="BARV01002392">
    <property type="protein sequence ID" value="GAH91486.1"/>
    <property type="molecule type" value="Genomic_DNA"/>
</dbReference>
<dbReference type="CDD" id="cd06454">
    <property type="entry name" value="KBL_like"/>
    <property type="match status" value="1"/>
</dbReference>
<dbReference type="SUPFAM" id="SSF53383">
    <property type="entry name" value="PLP-dependent transferases"/>
    <property type="match status" value="1"/>
</dbReference>
<dbReference type="InterPro" id="IPR015422">
    <property type="entry name" value="PyrdxlP-dep_Trfase_small"/>
</dbReference>
<feature type="domain" description="Aminotransferase class I/classII large" evidence="12">
    <location>
        <begin position="21"/>
        <end position="361"/>
    </location>
</feature>
<organism evidence="13">
    <name type="scientific">marine sediment metagenome</name>
    <dbReference type="NCBI Taxonomy" id="412755"/>
    <lineage>
        <taxon>unclassified sequences</taxon>
        <taxon>metagenomes</taxon>
        <taxon>ecological metagenomes</taxon>
    </lineage>
</organism>
<gene>
    <name evidence="13" type="ORF">S06H3_06213</name>
</gene>